<evidence type="ECO:0000256" key="3">
    <source>
        <dbReference type="ARBA" id="ARBA00010763"/>
    </source>
</evidence>
<evidence type="ECO:0000256" key="4">
    <source>
        <dbReference type="ARBA" id="ARBA00023150"/>
    </source>
</evidence>
<comment type="caution">
    <text evidence="8">The sequence shown here is derived from an EMBL/GenBank/DDBJ whole genome shotgun (WGS) entry which is preliminary data.</text>
</comment>
<reference evidence="8 9" key="1">
    <citation type="journal article" date="2015" name="Int. J. Syst. Evol. Microbiol.">
        <title>Mariniphaga sediminis sp. nov., isolated from coastal sediment.</title>
        <authorList>
            <person name="Wang F.Q."/>
            <person name="Shen Q.Y."/>
            <person name="Chen G.J."/>
            <person name="Du Z.J."/>
        </authorList>
    </citation>
    <scope>NUCLEOTIDE SEQUENCE [LARGE SCALE GENOMIC DNA]</scope>
    <source>
        <strain evidence="8 9">SY21</strain>
    </source>
</reference>
<dbReference type="InterPro" id="IPR001453">
    <property type="entry name" value="MoaB/Mog_dom"/>
</dbReference>
<dbReference type="AlphaFoldDB" id="A0A399D7M7"/>
<dbReference type="Gene3D" id="2.40.340.10">
    <property type="entry name" value="MoeA, C-terminal, domain IV"/>
    <property type="match status" value="1"/>
</dbReference>
<dbReference type="Pfam" id="PF00994">
    <property type="entry name" value="MoCF_biosynth"/>
    <property type="match status" value="1"/>
</dbReference>
<dbReference type="EMBL" id="QWET01000002">
    <property type="protein sequence ID" value="RIH66611.1"/>
    <property type="molecule type" value="Genomic_DNA"/>
</dbReference>
<dbReference type="SUPFAM" id="SSF63882">
    <property type="entry name" value="MoeA N-terminal region -like"/>
    <property type="match status" value="1"/>
</dbReference>
<keyword evidence="9" id="KW-1185">Reference proteome</keyword>
<name>A0A399D7M7_9BACT</name>
<keyword evidence="4 6" id="KW-0501">Molybdenum cofactor biosynthesis</keyword>
<comment type="function">
    <text evidence="1 6">Catalyzes the insertion of molybdate into adenylated molybdopterin with the concomitant release of AMP.</text>
</comment>
<accession>A0A399D7M7</accession>
<dbReference type="GO" id="GO:0061599">
    <property type="term" value="F:molybdopterin molybdotransferase activity"/>
    <property type="evidence" value="ECO:0007669"/>
    <property type="project" value="UniProtKB-UniRule"/>
</dbReference>
<comment type="catalytic activity">
    <reaction evidence="5">
        <text>adenylyl-molybdopterin + molybdate = Mo-molybdopterin + AMP + H(+)</text>
        <dbReference type="Rhea" id="RHEA:35047"/>
        <dbReference type="ChEBI" id="CHEBI:15378"/>
        <dbReference type="ChEBI" id="CHEBI:36264"/>
        <dbReference type="ChEBI" id="CHEBI:62727"/>
        <dbReference type="ChEBI" id="CHEBI:71302"/>
        <dbReference type="ChEBI" id="CHEBI:456215"/>
        <dbReference type="EC" id="2.10.1.1"/>
    </reaction>
</comment>
<dbReference type="InterPro" id="IPR036688">
    <property type="entry name" value="MoeA_C_domain_IV_sf"/>
</dbReference>
<evidence type="ECO:0000313" key="9">
    <source>
        <dbReference type="Proteomes" id="UP000266441"/>
    </source>
</evidence>
<dbReference type="InterPro" id="IPR005110">
    <property type="entry name" value="MoeA_linker/N"/>
</dbReference>
<protein>
    <recommendedName>
        <fullName evidence="6">Molybdopterin molybdenumtransferase</fullName>
        <ecNumber evidence="6">2.10.1.1</ecNumber>
    </recommendedName>
</protein>
<proteinExistence type="inferred from homology"/>
<dbReference type="UniPathway" id="UPA00344"/>
<dbReference type="InterPro" id="IPR038987">
    <property type="entry name" value="MoeA-like"/>
</dbReference>
<sequence length="391" mass="42714">MLEYKTALERILSTAKEMPAEKVDLQHALKRVLAEDVFHDMDMPPFNKSAMDGFACRRADLSNELEVVETLFAGKLPEKALLKNQCYKIMTGAVVPESADCVFKKEDAAWVAPGKVICKNQSTGNNICYQGEDIKKGEKVLAKSTLISARHLPVLAGAGVARPLVFGRPDVAVFATGTELVEPDAKPRSFQIRNSNSSQLLAQLAEMKIQAGYGGIIQDDEPVLLEKISEALNNSRVVILTGGVSVGDFDLIPDVLTKQGFDILVTTTAIKPGKPMIFARKGGNYCFGLSGNPVSSFVQFELYVKPFLFALMGHRFQTEILTLPLGKEMNRKKSDRMDFVPVNIGAEMEIIPVEFHGSAHINALSGATHLLEVPKGVNAIKKGERVNVRSI</sequence>
<dbReference type="InterPro" id="IPR005111">
    <property type="entry name" value="MoeA_C_domain_IV"/>
</dbReference>
<evidence type="ECO:0000256" key="5">
    <source>
        <dbReference type="ARBA" id="ARBA00047317"/>
    </source>
</evidence>
<dbReference type="SUPFAM" id="SSF63867">
    <property type="entry name" value="MoeA C-terminal domain-like"/>
    <property type="match status" value="1"/>
</dbReference>
<dbReference type="Gene3D" id="3.90.105.10">
    <property type="entry name" value="Molybdopterin biosynthesis moea protein, domain 2"/>
    <property type="match status" value="1"/>
</dbReference>
<keyword evidence="6" id="KW-0460">Magnesium</keyword>
<dbReference type="OrthoDB" id="9804758at2"/>
<dbReference type="CDD" id="cd00887">
    <property type="entry name" value="MoeA"/>
    <property type="match status" value="1"/>
</dbReference>
<dbReference type="PANTHER" id="PTHR10192">
    <property type="entry name" value="MOLYBDOPTERIN BIOSYNTHESIS PROTEIN"/>
    <property type="match status" value="1"/>
</dbReference>
<dbReference type="EC" id="2.10.1.1" evidence="6"/>
<comment type="similarity">
    <text evidence="3 6">Belongs to the MoeA family.</text>
</comment>
<dbReference type="GO" id="GO:0006777">
    <property type="term" value="P:Mo-molybdopterin cofactor biosynthetic process"/>
    <property type="evidence" value="ECO:0007669"/>
    <property type="project" value="UniProtKB-UniRule"/>
</dbReference>
<gene>
    <name evidence="8" type="ORF">D1164_03130</name>
</gene>
<evidence type="ECO:0000256" key="1">
    <source>
        <dbReference type="ARBA" id="ARBA00002901"/>
    </source>
</evidence>
<feature type="domain" description="MoaB/Mog" evidence="7">
    <location>
        <begin position="172"/>
        <end position="310"/>
    </location>
</feature>
<dbReference type="InterPro" id="IPR036135">
    <property type="entry name" value="MoeA_linker/N_sf"/>
</dbReference>
<evidence type="ECO:0000259" key="7">
    <source>
        <dbReference type="SMART" id="SM00852"/>
    </source>
</evidence>
<dbReference type="Pfam" id="PF03453">
    <property type="entry name" value="MoeA_N"/>
    <property type="match status" value="1"/>
</dbReference>
<dbReference type="InterPro" id="IPR036425">
    <property type="entry name" value="MoaB/Mog-like_dom_sf"/>
</dbReference>
<dbReference type="SUPFAM" id="SSF53218">
    <property type="entry name" value="Molybdenum cofactor biosynthesis proteins"/>
    <property type="match status" value="1"/>
</dbReference>
<dbReference type="Pfam" id="PF03454">
    <property type="entry name" value="MoeA_C"/>
    <property type="match status" value="1"/>
</dbReference>
<organism evidence="8 9">
    <name type="scientific">Mariniphaga sediminis</name>
    <dbReference type="NCBI Taxonomy" id="1628158"/>
    <lineage>
        <taxon>Bacteria</taxon>
        <taxon>Pseudomonadati</taxon>
        <taxon>Bacteroidota</taxon>
        <taxon>Bacteroidia</taxon>
        <taxon>Marinilabiliales</taxon>
        <taxon>Prolixibacteraceae</taxon>
        <taxon>Mariniphaga</taxon>
    </lineage>
</organism>
<dbReference type="SMART" id="SM00852">
    <property type="entry name" value="MoCF_biosynth"/>
    <property type="match status" value="1"/>
</dbReference>
<dbReference type="GO" id="GO:0005829">
    <property type="term" value="C:cytosol"/>
    <property type="evidence" value="ECO:0007669"/>
    <property type="project" value="TreeGrafter"/>
</dbReference>
<comment type="pathway">
    <text evidence="2 6">Cofactor biosynthesis; molybdopterin biosynthesis.</text>
</comment>
<keyword evidence="6" id="KW-0479">Metal-binding</keyword>
<dbReference type="Proteomes" id="UP000266441">
    <property type="component" value="Unassembled WGS sequence"/>
</dbReference>
<evidence type="ECO:0000256" key="2">
    <source>
        <dbReference type="ARBA" id="ARBA00005046"/>
    </source>
</evidence>
<dbReference type="Gene3D" id="3.40.980.10">
    <property type="entry name" value="MoaB/Mog-like domain"/>
    <property type="match status" value="1"/>
</dbReference>
<dbReference type="RefSeq" id="WP_119348485.1">
    <property type="nucleotide sequence ID" value="NZ_QWET01000002.1"/>
</dbReference>
<comment type="cofactor">
    <cofactor evidence="6">
        <name>Mg(2+)</name>
        <dbReference type="ChEBI" id="CHEBI:18420"/>
    </cofactor>
</comment>
<evidence type="ECO:0000313" key="8">
    <source>
        <dbReference type="EMBL" id="RIH66611.1"/>
    </source>
</evidence>
<dbReference type="PANTHER" id="PTHR10192:SF5">
    <property type="entry name" value="GEPHYRIN"/>
    <property type="match status" value="1"/>
</dbReference>
<evidence type="ECO:0000256" key="6">
    <source>
        <dbReference type="RuleBase" id="RU365090"/>
    </source>
</evidence>
<keyword evidence="6" id="KW-0500">Molybdenum</keyword>
<dbReference type="GO" id="GO:0046872">
    <property type="term" value="F:metal ion binding"/>
    <property type="evidence" value="ECO:0007669"/>
    <property type="project" value="UniProtKB-UniRule"/>
</dbReference>
<dbReference type="Gene3D" id="2.170.190.11">
    <property type="entry name" value="Molybdopterin biosynthesis moea protein, domain 3"/>
    <property type="match status" value="1"/>
</dbReference>
<keyword evidence="6 8" id="KW-0808">Transferase</keyword>